<reference evidence="5 6" key="1">
    <citation type="journal article" date="2016" name="Nat. Commun.">
        <title>Thousands of microbial genomes shed light on interconnected biogeochemical processes in an aquifer system.</title>
        <authorList>
            <person name="Anantharaman K."/>
            <person name="Brown C.T."/>
            <person name="Hug L.A."/>
            <person name="Sharon I."/>
            <person name="Castelle C.J."/>
            <person name="Probst A.J."/>
            <person name="Thomas B.C."/>
            <person name="Singh A."/>
            <person name="Wilkins M.J."/>
            <person name="Karaoz U."/>
            <person name="Brodie E.L."/>
            <person name="Williams K.H."/>
            <person name="Hubbard S.S."/>
            <person name="Banfield J.F."/>
        </authorList>
    </citation>
    <scope>NUCLEOTIDE SEQUENCE [LARGE SCALE GENOMIC DNA]</scope>
</reference>
<proteinExistence type="inferred from homology"/>
<gene>
    <name evidence="5" type="ORF">A3A20_02940</name>
</gene>
<evidence type="ECO:0000256" key="1">
    <source>
        <dbReference type="ARBA" id="ARBA00001964"/>
    </source>
</evidence>
<sequence>MQIGTTWESVLIAKQHNLSNLAVWVDNNKFQAMGKTEEILNIEPLDEKIRSFGWAVQRIDGHDFGAIDSALKNLSASSPNMIICDTVKGKGWKRAEHNNLYHYKNLSDEEYNEAIKELNEA</sequence>
<protein>
    <recommendedName>
        <fullName evidence="4">Transketolase N-terminal domain-containing protein</fullName>
    </recommendedName>
</protein>
<dbReference type="Proteomes" id="UP000178946">
    <property type="component" value="Unassembled WGS sequence"/>
</dbReference>
<dbReference type="PANTHER" id="PTHR47514:SF1">
    <property type="entry name" value="TRANSKETOLASE N-TERMINAL SECTION-RELATED"/>
    <property type="match status" value="1"/>
</dbReference>
<dbReference type="InterPro" id="IPR029061">
    <property type="entry name" value="THDP-binding"/>
</dbReference>
<organism evidence="5 6">
    <name type="scientific">Candidatus Wolfebacteria bacterium RIFCSPLOWO2_01_FULL_45_19</name>
    <dbReference type="NCBI Taxonomy" id="1802557"/>
    <lineage>
        <taxon>Bacteria</taxon>
        <taxon>Candidatus Wolfeibacteriota</taxon>
    </lineage>
</organism>
<dbReference type="PANTHER" id="PTHR47514">
    <property type="entry name" value="TRANSKETOLASE N-TERMINAL SECTION-RELATED"/>
    <property type="match status" value="1"/>
</dbReference>
<accession>A0A1F8DUL1</accession>
<dbReference type="InterPro" id="IPR005474">
    <property type="entry name" value="Transketolase_N"/>
</dbReference>
<evidence type="ECO:0000256" key="3">
    <source>
        <dbReference type="ARBA" id="ARBA00023052"/>
    </source>
</evidence>
<dbReference type="Pfam" id="PF00456">
    <property type="entry name" value="Transketolase_N"/>
    <property type="match status" value="1"/>
</dbReference>
<feature type="domain" description="Transketolase N-terminal" evidence="4">
    <location>
        <begin position="2"/>
        <end position="114"/>
    </location>
</feature>
<comment type="cofactor">
    <cofactor evidence="1">
        <name>thiamine diphosphate</name>
        <dbReference type="ChEBI" id="CHEBI:58937"/>
    </cofactor>
</comment>
<dbReference type="AlphaFoldDB" id="A0A1F8DUL1"/>
<dbReference type="Gene3D" id="3.40.50.970">
    <property type="match status" value="1"/>
</dbReference>
<dbReference type="SUPFAM" id="SSF52518">
    <property type="entry name" value="Thiamin diphosphate-binding fold (THDP-binding)"/>
    <property type="match status" value="1"/>
</dbReference>
<evidence type="ECO:0000313" key="5">
    <source>
        <dbReference type="EMBL" id="OGM91498.1"/>
    </source>
</evidence>
<dbReference type="EMBL" id="MGIR01000002">
    <property type="protein sequence ID" value="OGM91498.1"/>
    <property type="molecule type" value="Genomic_DNA"/>
</dbReference>
<name>A0A1F8DUL1_9BACT</name>
<keyword evidence="3" id="KW-0786">Thiamine pyrophosphate</keyword>
<evidence type="ECO:0000256" key="2">
    <source>
        <dbReference type="ARBA" id="ARBA00007131"/>
    </source>
</evidence>
<comment type="similarity">
    <text evidence="2">Belongs to the transketolase family.</text>
</comment>
<comment type="caution">
    <text evidence="5">The sequence shown here is derived from an EMBL/GenBank/DDBJ whole genome shotgun (WGS) entry which is preliminary data.</text>
</comment>
<dbReference type="STRING" id="1802557.A3A20_02940"/>
<evidence type="ECO:0000313" key="6">
    <source>
        <dbReference type="Proteomes" id="UP000178946"/>
    </source>
</evidence>
<evidence type="ECO:0000259" key="4">
    <source>
        <dbReference type="Pfam" id="PF00456"/>
    </source>
</evidence>